<sequence>MNLLPLMLLMIVGQDPVALDQTAVVVVIGAPGTSEYAGEFATWSERWQTAAQQADARFTLIGNDEHSNGDDRDALQEIIVKEAEQTQGDLWIVLIGHGTFDGRAAKFNLQGPDVSATELKNWLEAVQRPTAIINCASCSGPFINALSAPGRMVVTATKSGSEQNYCRFGGFFSQAITDPQADIDKDGQTSLLEAFLAASHNTEAEYKQQGRLATEHALLDDNGDGLGAAAEWFQGVRAAQKAESAQAVDGRRAHQFHLIRSELERSIPDELRHQRNDLELQLHELRDKKPTLAAEEYDGLLEERLLELARLYEQIEQQAAQPAAAAP</sequence>
<protein>
    <recommendedName>
        <fullName evidence="4">Caspase domain protein</fullName>
    </recommendedName>
</protein>
<accession>A0A5C6BN97</accession>
<evidence type="ECO:0008006" key="4">
    <source>
        <dbReference type="Google" id="ProtNLM"/>
    </source>
</evidence>
<dbReference type="AlphaFoldDB" id="A0A5C6BN97"/>
<dbReference type="Proteomes" id="UP000320735">
    <property type="component" value="Unassembled WGS sequence"/>
</dbReference>
<proteinExistence type="predicted"/>
<keyword evidence="1" id="KW-0175">Coiled coil</keyword>
<evidence type="ECO:0000313" key="2">
    <source>
        <dbReference type="EMBL" id="TWU12776.1"/>
    </source>
</evidence>
<organism evidence="2 3">
    <name type="scientific">Symmachiella macrocystis</name>
    <dbReference type="NCBI Taxonomy" id="2527985"/>
    <lineage>
        <taxon>Bacteria</taxon>
        <taxon>Pseudomonadati</taxon>
        <taxon>Planctomycetota</taxon>
        <taxon>Planctomycetia</taxon>
        <taxon>Planctomycetales</taxon>
        <taxon>Planctomycetaceae</taxon>
        <taxon>Symmachiella</taxon>
    </lineage>
</organism>
<evidence type="ECO:0000313" key="3">
    <source>
        <dbReference type="Proteomes" id="UP000320735"/>
    </source>
</evidence>
<comment type="caution">
    <text evidence="2">The sequence shown here is derived from an EMBL/GenBank/DDBJ whole genome shotgun (WGS) entry which is preliminary data.</text>
</comment>
<dbReference type="EMBL" id="SJPP01000001">
    <property type="protein sequence ID" value="TWU12776.1"/>
    <property type="molecule type" value="Genomic_DNA"/>
</dbReference>
<dbReference type="RefSeq" id="WP_231962996.1">
    <property type="nucleotide sequence ID" value="NZ_SJPP01000001.1"/>
</dbReference>
<name>A0A5C6BN97_9PLAN</name>
<keyword evidence="3" id="KW-1185">Reference proteome</keyword>
<evidence type="ECO:0000256" key="1">
    <source>
        <dbReference type="SAM" id="Coils"/>
    </source>
</evidence>
<gene>
    <name evidence="2" type="ORF">CA54_16010</name>
</gene>
<reference evidence="2 3" key="1">
    <citation type="submission" date="2019-02" db="EMBL/GenBank/DDBJ databases">
        <title>Deep-cultivation of Planctomycetes and their phenomic and genomic characterization uncovers novel biology.</title>
        <authorList>
            <person name="Wiegand S."/>
            <person name="Jogler M."/>
            <person name="Boedeker C."/>
            <person name="Pinto D."/>
            <person name="Vollmers J."/>
            <person name="Rivas-Marin E."/>
            <person name="Kohn T."/>
            <person name="Peeters S.H."/>
            <person name="Heuer A."/>
            <person name="Rast P."/>
            <person name="Oberbeckmann S."/>
            <person name="Bunk B."/>
            <person name="Jeske O."/>
            <person name="Meyerdierks A."/>
            <person name="Storesund J.E."/>
            <person name="Kallscheuer N."/>
            <person name="Luecker S."/>
            <person name="Lage O.M."/>
            <person name="Pohl T."/>
            <person name="Merkel B.J."/>
            <person name="Hornburger P."/>
            <person name="Mueller R.-W."/>
            <person name="Bruemmer F."/>
            <person name="Labrenz M."/>
            <person name="Spormann A.M."/>
            <person name="Op Den Camp H."/>
            <person name="Overmann J."/>
            <person name="Amann R."/>
            <person name="Jetten M.S.M."/>
            <person name="Mascher T."/>
            <person name="Medema M.H."/>
            <person name="Devos D.P."/>
            <person name="Kaster A.-K."/>
            <person name="Ovreas L."/>
            <person name="Rohde M."/>
            <person name="Galperin M.Y."/>
            <person name="Jogler C."/>
        </authorList>
    </citation>
    <scope>NUCLEOTIDE SEQUENCE [LARGE SCALE GENOMIC DNA]</scope>
    <source>
        <strain evidence="2 3">CA54</strain>
    </source>
</reference>
<feature type="coiled-coil region" evidence="1">
    <location>
        <begin position="275"/>
        <end position="321"/>
    </location>
</feature>